<reference evidence="6 7" key="1">
    <citation type="submission" date="2021-08" db="EMBL/GenBank/DDBJ databases">
        <title>Devosia salina sp. nov., isolated from the South China Sea sediment.</title>
        <authorList>
            <person name="Zhou Z."/>
        </authorList>
    </citation>
    <scope>NUCLEOTIDE SEQUENCE [LARGE SCALE GENOMIC DNA]</scope>
    <source>
        <strain evidence="6 7">SCS-3</strain>
    </source>
</reference>
<dbReference type="EMBL" id="CP080590">
    <property type="protein sequence ID" value="QYO79070.1"/>
    <property type="molecule type" value="Genomic_DNA"/>
</dbReference>
<keyword evidence="3 4" id="KW-0408">Iron</keyword>
<evidence type="ECO:0000313" key="7">
    <source>
        <dbReference type="Proteomes" id="UP000825799"/>
    </source>
</evidence>
<evidence type="ECO:0000256" key="3">
    <source>
        <dbReference type="ARBA" id="ARBA00023004"/>
    </source>
</evidence>
<dbReference type="SUPFAM" id="SSF46626">
    <property type="entry name" value="Cytochrome c"/>
    <property type="match status" value="1"/>
</dbReference>
<evidence type="ECO:0000256" key="4">
    <source>
        <dbReference type="PROSITE-ProRule" id="PRU00433"/>
    </source>
</evidence>
<keyword evidence="2 4" id="KW-0479">Metal-binding</keyword>
<evidence type="ECO:0000256" key="2">
    <source>
        <dbReference type="ARBA" id="ARBA00022723"/>
    </source>
</evidence>
<accession>A0ABX8WQ39</accession>
<feature type="domain" description="Cytochrome c" evidence="5">
    <location>
        <begin position="12"/>
        <end position="123"/>
    </location>
</feature>
<keyword evidence="1 4" id="KW-0349">Heme</keyword>
<proteinExistence type="predicted"/>
<gene>
    <name evidence="6" type="ORF">K1X15_11315</name>
</gene>
<evidence type="ECO:0000256" key="1">
    <source>
        <dbReference type="ARBA" id="ARBA00022617"/>
    </source>
</evidence>
<evidence type="ECO:0000313" key="6">
    <source>
        <dbReference type="EMBL" id="QYO79070.1"/>
    </source>
</evidence>
<name>A0ABX8WQ39_9HYPH</name>
<organism evidence="6 7">
    <name type="scientific">Devosia salina</name>
    <dbReference type="NCBI Taxonomy" id="2860336"/>
    <lineage>
        <taxon>Bacteria</taxon>
        <taxon>Pseudomonadati</taxon>
        <taxon>Pseudomonadota</taxon>
        <taxon>Alphaproteobacteria</taxon>
        <taxon>Hyphomicrobiales</taxon>
        <taxon>Devosiaceae</taxon>
        <taxon>Devosia</taxon>
    </lineage>
</organism>
<evidence type="ECO:0000259" key="5">
    <source>
        <dbReference type="PROSITE" id="PS51007"/>
    </source>
</evidence>
<dbReference type="Gene3D" id="1.10.760.10">
    <property type="entry name" value="Cytochrome c-like domain"/>
    <property type="match status" value="1"/>
</dbReference>
<dbReference type="InterPro" id="IPR009056">
    <property type="entry name" value="Cyt_c-like_dom"/>
</dbReference>
<dbReference type="PROSITE" id="PS51007">
    <property type="entry name" value="CYTC"/>
    <property type="match status" value="1"/>
</dbReference>
<sequence>MLGMMASASIAQDTGIGSDAYTAACAVCHGSDGKGGGEFADILTVKPPDLTVLRANNDGVFPYLDVFQVVDGRTTIRAHGTSAMPIWGNTFKQEIGESAGPFGSELLVRARITALVDYIESIQQ</sequence>
<dbReference type="InterPro" id="IPR036909">
    <property type="entry name" value="Cyt_c-like_dom_sf"/>
</dbReference>
<keyword evidence="7" id="KW-1185">Reference proteome</keyword>
<protein>
    <submittedName>
        <fullName evidence="6">Cytochrome c</fullName>
    </submittedName>
</protein>
<dbReference type="Pfam" id="PF13442">
    <property type="entry name" value="Cytochrome_CBB3"/>
    <property type="match status" value="1"/>
</dbReference>
<dbReference type="Proteomes" id="UP000825799">
    <property type="component" value="Chromosome"/>
</dbReference>